<evidence type="ECO:0000313" key="2">
    <source>
        <dbReference type="EMBL" id="GEJ56069.1"/>
    </source>
</evidence>
<evidence type="ECO:0000256" key="1">
    <source>
        <dbReference type="SAM" id="MobiDB-lite"/>
    </source>
</evidence>
<accession>A0A7I9VII8</accession>
<dbReference type="NCBIfam" id="TIGR02300">
    <property type="entry name" value="FYDLN_acid"/>
    <property type="match status" value="1"/>
</dbReference>
<evidence type="ECO:0008006" key="4">
    <source>
        <dbReference type="Google" id="ProtNLM"/>
    </source>
</evidence>
<organism evidence="2 3">
    <name type="scientific">Anaeromyxobacter diazotrophicus</name>
    <dbReference type="NCBI Taxonomy" id="2590199"/>
    <lineage>
        <taxon>Bacteria</taxon>
        <taxon>Pseudomonadati</taxon>
        <taxon>Myxococcota</taxon>
        <taxon>Myxococcia</taxon>
        <taxon>Myxococcales</taxon>
        <taxon>Cystobacterineae</taxon>
        <taxon>Anaeromyxobacteraceae</taxon>
        <taxon>Anaeromyxobacter</taxon>
    </lineage>
</organism>
<dbReference type="InterPro" id="IPR012644">
    <property type="entry name" value="CHP02300_FYDLN_acid"/>
</dbReference>
<dbReference type="Pfam" id="PF09538">
    <property type="entry name" value="FYDLN_acid"/>
    <property type="match status" value="1"/>
</dbReference>
<name>A0A7I9VII8_9BACT</name>
<sequence length="87" mass="9452">MPAKDLGQKHVCWKCGTKFYDLKKADPACPKCGSDPRAAPSRPSPAAERRRAAKEEPIEEVAESVEAADLEDAAEDDAEEPDEAEEP</sequence>
<dbReference type="AlphaFoldDB" id="A0A7I9VII8"/>
<feature type="region of interest" description="Disordered" evidence="1">
    <location>
        <begin position="24"/>
        <end position="87"/>
    </location>
</feature>
<protein>
    <recommendedName>
        <fullName evidence="4">TIGR02300 family protein</fullName>
    </recommendedName>
</protein>
<proteinExistence type="predicted"/>
<reference evidence="3" key="1">
    <citation type="journal article" date="2020" name="Appl. Environ. Microbiol.">
        <title>Diazotrophic Anaeromyxobacter Isolates from Soils.</title>
        <authorList>
            <person name="Masuda Y."/>
            <person name="Yamanaka H."/>
            <person name="Xu Z.X."/>
            <person name="Shiratori Y."/>
            <person name="Aono T."/>
            <person name="Amachi S."/>
            <person name="Senoo K."/>
            <person name="Itoh H."/>
        </authorList>
    </citation>
    <scope>NUCLEOTIDE SEQUENCE [LARGE SCALE GENOMIC DNA]</scope>
    <source>
        <strain evidence="3">R267</strain>
    </source>
</reference>
<comment type="caution">
    <text evidence="2">The sequence shown here is derived from an EMBL/GenBank/DDBJ whole genome shotgun (WGS) entry which is preliminary data.</text>
</comment>
<keyword evidence="3" id="KW-1185">Reference proteome</keyword>
<feature type="compositionally biased region" description="Basic and acidic residues" evidence="1">
    <location>
        <begin position="47"/>
        <end position="56"/>
    </location>
</feature>
<gene>
    <name evidence="2" type="ORF">AMYX_08100</name>
</gene>
<evidence type="ECO:0000313" key="3">
    <source>
        <dbReference type="Proteomes" id="UP000503640"/>
    </source>
</evidence>
<feature type="compositionally biased region" description="Acidic residues" evidence="1">
    <location>
        <begin position="57"/>
        <end position="87"/>
    </location>
</feature>
<dbReference type="RefSeq" id="WP_176063215.1">
    <property type="nucleotide sequence ID" value="NZ_BJTG01000002.1"/>
</dbReference>
<feature type="compositionally biased region" description="Low complexity" evidence="1">
    <location>
        <begin position="36"/>
        <end position="46"/>
    </location>
</feature>
<dbReference type="Proteomes" id="UP000503640">
    <property type="component" value="Unassembled WGS sequence"/>
</dbReference>
<dbReference type="EMBL" id="BJTG01000002">
    <property type="protein sequence ID" value="GEJ56069.1"/>
    <property type="molecule type" value="Genomic_DNA"/>
</dbReference>